<dbReference type="eggNOG" id="arCOG10398">
    <property type="taxonomic scope" value="Archaea"/>
</dbReference>
<dbReference type="RefSeq" id="WP_012966434.1">
    <property type="nucleotide sequence ID" value="NC_013849.1"/>
</dbReference>
<dbReference type="STRING" id="589924.Ferp_1958"/>
<feature type="domain" description="Rubrerythrin diiron-binding" evidence="2">
    <location>
        <begin position="6"/>
        <end position="59"/>
    </location>
</feature>
<protein>
    <recommendedName>
        <fullName evidence="2">Rubrerythrin diiron-binding domain-containing protein</fullName>
    </recommendedName>
</protein>
<evidence type="ECO:0000313" key="3">
    <source>
        <dbReference type="EMBL" id="ADC66095.1"/>
    </source>
</evidence>
<dbReference type="GO" id="GO:0046872">
    <property type="term" value="F:metal ion binding"/>
    <property type="evidence" value="ECO:0007669"/>
    <property type="project" value="InterPro"/>
</dbReference>
<reference evidence="4" key="1">
    <citation type="submission" date="2010-02" db="EMBL/GenBank/DDBJ databases">
        <title>Complete sequence of Ferroglobus placidus DSM 10642.</title>
        <authorList>
            <consortium name="US DOE Joint Genome Institute"/>
            <person name="Lucas S."/>
            <person name="Copeland A."/>
            <person name="Lapidus A."/>
            <person name="Cheng J.-F."/>
            <person name="Bruce D."/>
            <person name="Goodwin L."/>
            <person name="Pitluck S."/>
            <person name="Saunders E."/>
            <person name="Brettin T."/>
            <person name="Detter J.C."/>
            <person name="Han C."/>
            <person name="Tapia R."/>
            <person name="Larimer F."/>
            <person name="Land M."/>
            <person name="Hauser L."/>
            <person name="Kyrpides N."/>
            <person name="Ivanova N."/>
            <person name="Holmes D."/>
            <person name="Lovley D."/>
            <person name="Kyrpides N."/>
            <person name="Anderson I.J."/>
            <person name="Woyke T."/>
        </authorList>
    </citation>
    <scope>NUCLEOTIDE SEQUENCE [LARGE SCALE GENOMIC DNA]</scope>
    <source>
        <strain evidence="4">DSM 10642 / AEDII12DO</strain>
    </source>
</reference>
<keyword evidence="4" id="KW-1185">Reference proteome</keyword>
<dbReference type="AlphaFoldDB" id="D3S032"/>
<dbReference type="EMBL" id="CP001899">
    <property type="protein sequence ID" value="ADC66095.1"/>
    <property type="molecule type" value="Genomic_DNA"/>
</dbReference>
<dbReference type="GeneID" id="8779489"/>
<proteinExistence type="predicted"/>
<dbReference type="InterPro" id="IPR009078">
    <property type="entry name" value="Ferritin-like_SF"/>
</dbReference>
<dbReference type="Pfam" id="PF02915">
    <property type="entry name" value="Rubrerythrin"/>
    <property type="match status" value="1"/>
</dbReference>
<gene>
    <name evidence="3" type="ordered locus">Ferp_1958</name>
</gene>
<dbReference type="GO" id="GO:0016491">
    <property type="term" value="F:oxidoreductase activity"/>
    <property type="evidence" value="ECO:0007669"/>
    <property type="project" value="InterPro"/>
</dbReference>
<reference evidence="3 4" key="2">
    <citation type="journal article" date="2011" name="Stand. Genomic Sci.">
        <title>Complete genome sequence of Ferroglobus placidus AEDII12DO.</title>
        <authorList>
            <person name="Anderson I."/>
            <person name="Risso C."/>
            <person name="Holmes D."/>
            <person name="Lucas S."/>
            <person name="Copeland A."/>
            <person name="Lapidus A."/>
            <person name="Cheng J.F."/>
            <person name="Bruce D."/>
            <person name="Goodwin L."/>
            <person name="Pitluck S."/>
            <person name="Saunders E."/>
            <person name="Brettin T."/>
            <person name="Detter J.C."/>
            <person name="Han C."/>
            <person name="Tapia R."/>
            <person name="Larimer F."/>
            <person name="Land M."/>
            <person name="Hauser L."/>
            <person name="Woyke T."/>
            <person name="Lovley D."/>
            <person name="Kyrpides N."/>
            <person name="Ivanova N."/>
        </authorList>
    </citation>
    <scope>NUCLEOTIDE SEQUENCE [LARGE SCALE GENOMIC DNA]</scope>
    <source>
        <strain evidence="4">DSM 10642 / AEDII12DO</strain>
    </source>
</reference>
<evidence type="ECO:0000256" key="1">
    <source>
        <dbReference type="SAM" id="Coils"/>
    </source>
</evidence>
<evidence type="ECO:0000259" key="2">
    <source>
        <dbReference type="Pfam" id="PF02915"/>
    </source>
</evidence>
<feature type="coiled-coil region" evidence="1">
    <location>
        <begin position="7"/>
        <end position="60"/>
    </location>
</feature>
<dbReference type="SUPFAM" id="SSF47240">
    <property type="entry name" value="Ferritin-like"/>
    <property type="match status" value="1"/>
</dbReference>
<dbReference type="InterPro" id="IPR003251">
    <property type="entry name" value="Rr_diiron-bd_dom"/>
</dbReference>
<evidence type="ECO:0000313" key="4">
    <source>
        <dbReference type="Proteomes" id="UP000002613"/>
    </source>
</evidence>
<dbReference type="HOGENOM" id="CLU_2893022_0_0_2"/>
<accession>D3S032</accession>
<dbReference type="PaxDb" id="589924-Ferp_1958"/>
<organism evidence="3 4">
    <name type="scientific">Ferroglobus placidus (strain DSM 10642 / AEDII12DO)</name>
    <dbReference type="NCBI Taxonomy" id="589924"/>
    <lineage>
        <taxon>Archaea</taxon>
        <taxon>Methanobacteriati</taxon>
        <taxon>Methanobacteriota</taxon>
        <taxon>Archaeoglobi</taxon>
        <taxon>Archaeoglobales</taxon>
        <taxon>Archaeoglobaceae</taxon>
        <taxon>Ferroglobus</taxon>
    </lineage>
</organism>
<dbReference type="Gene3D" id="1.20.1260.10">
    <property type="match status" value="1"/>
</dbReference>
<dbReference type="Proteomes" id="UP000002613">
    <property type="component" value="Chromosome"/>
</dbReference>
<dbReference type="KEGG" id="fpl:Ferp_1958"/>
<dbReference type="OrthoDB" id="51474at2157"/>
<sequence length="64" mass="7653">MTPEQILERAKQLEVQAIKEYNEMKKNADPLTSELLDYLISQEREHLKMIEDRLKALKLLNNRQ</sequence>
<keyword evidence="1" id="KW-0175">Coiled coil</keyword>
<name>D3S032_FERPA</name>
<dbReference type="InterPro" id="IPR012347">
    <property type="entry name" value="Ferritin-like"/>
</dbReference>